<dbReference type="InterPro" id="IPR050712">
    <property type="entry name" value="NAD(P)H-dep_reductase"/>
</dbReference>
<evidence type="ECO:0000256" key="2">
    <source>
        <dbReference type="ARBA" id="ARBA00038292"/>
    </source>
</evidence>
<organism evidence="4 5">
    <name type="scientific">Thermococcus onnurineus (strain NA1)</name>
    <dbReference type="NCBI Taxonomy" id="523850"/>
    <lineage>
        <taxon>Archaea</taxon>
        <taxon>Methanobacteriati</taxon>
        <taxon>Methanobacteriota</taxon>
        <taxon>Thermococci</taxon>
        <taxon>Thermococcales</taxon>
        <taxon>Thermococcaceae</taxon>
        <taxon>Thermococcus</taxon>
    </lineage>
</organism>
<dbReference type="EMBL" id="CP000855">
    <property type="protein sequence ID" value="ACJ16336.1"/>
    <property type="molecule type" value="Genomic_DNA"/>
</dbReference>
<accession>B6YW13</accession>
<dbReference type="PATRIC" id="fig|523850.10.peg.856"/>
<dbReference type="GO" id="GO:0005829">
    <property type="term" value="C:cytosol"/>
    <property type="evidence" value="ECO:0007669"/>
    <property type="project" value="TreeGrafter"/>
</dbReference>
<dbReference type="GO" id="GO:0010181">
    <property type="term" value="F:FMN binding"/>
    <property type="evidence" value="ECO:0007669"/>
    <property type="project" value="TreeGrafter"/>
</dbReference>
<keyword evidence="5" id="KW-1185">Reference proteome</keyword>
<gene>
    <name evidence="4" type="ordered locus">TON_0848</name>
</gene>
<dbReference type="AlphaFoldDB" id="B6YW13"/>
<dbReference type="RefSeq" id="WP_012571808.1">
    <property type="nucleotide sequence ID" value="NC_011529.1"/>
</dbReference>
<evidence type="ECO:0000313" key="4">
    <source>
        <dbReference type="EMBL" id="ACJ16336.1"/>
    </source>
</evidence>
<comment type="cofactor">
    <cofactor evidence="1">
        <name>[4Fe-4S] cluster</name>
        <dbReference type="ChEBI" id="CHEBI:49883"/>
    </cofactor>
</comment>
<dbReference type="Pfam" id="PF03358">
    <property type="entry name" value="FMN_red"/>
    <property type="match status" value="1"/>
</dbReference>
<dbReference type="eggNOG" id="arCOG04624">
    <property type="taxonomic scope" value="Archaea"/>
</dbReference>
<dbReference type="Gene3D" id="3.40.50.360">
    <property type="match status" value="1"/>
</dbReference>
<dbReference type="GO" id="GO:0016491">
    <property type="term" value="F:oxidoreductase activity"/>
    <property type="evidence" value="ECO:0007669"/>
    <property type="project" value="InterPro"/>
</dbReference>
<name>B6YW13_THEON</name>
<sequence>MKVKIVLGTAREGRKSEKVARYLVKKAQEFGWDAELIDVRDYLLAYTHRWRITPKMKKYREKILEADALIIVAPEYNGSYPGELKILLDTIYDEYEALPVGICTVSSVTGGVRLLMELRTASLNYRMLPVAQVLFYNVDDIFEGEELKGEKYEERVGRLFGTLEKYAKALKPIRDEVREKPREKERGTMGS</sequence>
<comment type="similarity">
    <text evidence="2">Belongs to the SsuE family. Isf subfamily.</text>
</comment>
<reference evidence="4 5" key="1">
    <citation type="journal article" date="2008" name="J. Bacteriol.">
        <title>The complete genome sequence of Thermococcus onnurineus NA1 reveals a mixed heterotrophic and carboxydotrophic metabolism.</title>
        <authorList>
            <person name="Lee H.S."/>
            <person name="Kang S.G."/>
            <person name="Bae S.S."/>
            <person name="Lim J.K."/>
            <person name="Cho Y."/>
            <person name="Kim Y.J."/>
            <person name="Jeon J.H."/>
            <person name="Cha S.S."/>
            <person name="Kwon K.K."/>
            <person name="Kim H.T."/>
            <person name="Park C.J."/>
            <person name="Lee H.W."/>
            <person name="Kim S.I."/>
            <person name="Chun J."/>
            <person name="Colwell R.R."/>
            <person name="Kim S.J."/>
            <person name="Lee J.H."/>
        </authorList>
    </citation>
    <scope>NUCLEOTIDE SEQUENCE [LARGE SCALE GENOMIC DNA]</scope>
    <source>
        <strain evidence="4 5">NA1</strain>
    </source>
</reference>
<dbReference type="InterPro" id="IPR029039">
    <property type="entry name" value="Flavoprotein-like_sf"/>
</dbReference>
<evidence type="ECO:0000313" key="5">
    <source>
        <dbReference type="Proteomes" id="UP000002727"/>
    </source>
</evidence>
<dbReference type="HOGENOM" id="CLU_055322_1_2_2"/>
<proteinExistence type="inferred from homology"/>
<dbReference type="PANTHER" id="PTHR30543:SF21">
    <property type="entry name" value="NAD(P)H-DEPENDENT FMN REDUCTASE LOT6"/>
    <property type="match status" value="1"/>
</dbReference>
<dbReference type="GeneID" id="7017151"/>
<dbReference type="KEGG" id="ton:TON_0848"/>
<evidence type="ECO:0000259" key="3">
    <source>
        <dbReference type="Pfam" id="PF03358"/>
    </source>
</evidence>
<dbReference type="OrthoDB" id="9059at2157"/>
<dbReference type="Proteomes" id="UP000002727">
    <property type="component" value="Chromosome"/>
</dbReference>
<evidence type="ECO:0000256" key="1">
    <source>
        <dbReference type="ARBA" id="ARBA00001966"/>
    </source>
</evidence>
<dbReference type="PANTHER" id="PTHR30543">
    <property type="entry name" value="CHROMATE REDUCTASE"/>
    <property type="match status" value="1"/>
</dbReference>
<feature type="domain" description="NADPH-dependent FMN reductase-like" evidence="3">
    <location>
        <begin position="1"/>
        <end position="133"/>
    </location>
</feature>
<dbReference type="SUPFAM" id="SSF52218">
    <property type="entry name" value="Flavoproteins"/>
    <property type="match status" value="1"/>
</dbReference>
<protein>
    <recommendedName>
        <fullName evidence="3">NADPH-dependent FMN reductase-like domain-containing protein</fullName>
    </recommendedName>
</protein>
<dbReference type="InterPro" id="IPR005025">
    <property type="entry name" value="FMN_Rdtase-like_dom"/>
</dbReference>